<evidence type="ECO:0000256" key="1">
    <source>
        <dbReference type="SAM" id="MobiDB-lite"/>
    </source>
</evidence>
<organism evidence="2 3">
    <name type="scientific">Blastococcus brunescens</name>
    <dbReference type="NCBI Taxonomy" id="1564165"/>
    <lineage>
        <taxon>Bacteria</taxon>
        <taxon>Bacillati</taxon>
        <taxon>Actinomycetota</taxon>
        <taxon>Actinomycetes</taxon>
        <taxon>Geodermatophilales</taxon>
        <taxon>Geodermatophilaceae</taxon>
        <taxon>Blastococcus</taxon>
    </lineage>
</organism>
<evidence type="ECO:0000313" key="3">
    <source>
        <dbReference type="Proteomes" id="UP001324287"/>
    </source>
</evidence>
<dbReference type="RefSeq" id="WP_324278679.1">
    <property type="nucleotide sequence ID" value="NZ_CP141261.1"/>
</dbReference>
<evidence type="ECO:0000313" key="2">
    <source>
        <dbReference type="EMBL" id="WRL67372.1"/>
    </source>
</evidence>
<keyword evidence="3" id="KW-1185">Reference proteome</keyword>
<dbReference type="Proteomes" id="UP001324287">
    <property type="component" value="Chromosome"/>
</dbReference>
<sequence>MPTEAALLSAASTNGPTEATTSASTRVRPMALSVSPSWTRIEISPVPWPV</sequence>
<name>A0ABZ1B972_9ACTN</name>
<gene>
    <name evidence="2" type="ORF">U6N30_12385</name>
</gene>
<feature type="compositionally biased region" description="Polar residues" evidence="1">
    <location>
        <begin position="10"/>
        <end position="25"/>
    </location>
</feature>
<reference evidence="2 3" key="1">
    <citation type="submission" date="2023-12" db="EMBL/GenBank/DDBJ databases">
        <title>Blastococcus brunescens sp. nov., an actonobacterium isolated from sandstone collected in sahara desert.</title>
        <authorList>
            <person name="Gtari M."/>
            <person name="Ghodhbane F."/>
        </authorList>
    </citation>
    <scope>NUCLEOTIDE SEQUENCE [LARGE SCALE GENOMIC DNA]</scope>
    <source>
        <strain evidence="2 3">BMG 8361</strain>
    </source>
</reference>
<proteinExistence type="predicted"/>
<feature type="region of interest" description="Disordered" evidence="1">
    <location>
        <begin position="1"/>
        <end position="26"/>
    </location>
</feature>
<protein>
    <submittedName>
        <fullName evidence="2">Uncharacterized protein</fullName>
    </submittedName>
</protein>
<accession>A0ABZ1B972</accession>
<dbReference type="EMBL" id="CP141261">
    <property type="protein sequence ID" value="WRL67372.1"/>
    <property type="molecule type" value="Genomic_DNA"/>
</dbReference>